<dbReference type="GO" id="GO:0016150">
    <property type="term" value="F:translation release factor activity, codon nonspecific"/>
    <property type="evidence" value="ECO:0007669"/>
    <property type="project" value="TreeGrafter"/>
</dbReference>
<dbReference type="RefSeq" id="WP_055393608.1">
    <property type="nucleotide sequence ID" value="NZ_LCTZ01000002.1"/>
</dbReference>
<keyword evidence="11" id="KW-1185">Reference proteome</keyword>
<evidence type="ECO:0000256" key="4">
    <source>
        <dbReference type="ARBA" id="ARBA00022741"/>
    </source>
</evidence>
<keyword evidence="3 8" id="KW-0963">Cytoplasm</keyword>
<dbReference type="OrthoDB" id="9801591at2"/>
<dbReference type="Pfam" id="PF22042">
    <property type="entry name" value="EF-G_D2"/>
    <property type="match status" value="1"/>
</dbReference>
<evidence type="ECO:0000256" key="2">
    <source>
        <dbReference type="ARBA" id="ARBA00009978"/>
    </source>
</evidence>
<proteinExistence type="inferred from homology"/>
<dbReference type="PROSITE" id="PS51722">
    <property type="entry name" value="G_TR_2"/>
    <property type="match status" value="1"/>
</dbReference>
<dbReference type="AlphaFoldDB" id="A0A0Q1BY36"/>
<dbReference type="InterPro" id="IPR005225">
    <property type="entry name" value="Small_GTP-bd"/>
</dbReference>
<comment type="similarity">
    <text evidence="2 8">Belongs to the TRAFAC class translation factor GTPase superfamily. Classic translation factor GTPase family. PrfC subfamily.</text>
</comment>
<dbReference type="Gene3D" id="3.30.70.3280">
    <property type="entry name" value="Peptide chain release factor 3, domain III"/>
    <property type="match status" value="1"/>
</dbReference>
<dbReference type="InterPro" id="IPR009000">
    <property type="entry name" value="Transl_B-barrel_sf"/>
</dbReference>
<feature type="domain" description="Tr-type G" evidence="9">
    <location>
        <begin position="8"/>
        <end position="277"/>
    </location>
</feature>
<dbReference type="NCBIfam" id="NF001964">
    <property type="entry name" value="PRK00741.1"/>
    <property type="match status" value="1"/>
</dbReference>
<dbReference type="SUPFAM" id="SSF50447">
    <property type="entry name" value="Translation proteins"/>
    <property type="match status" value="1"/>
</dbReference>
<dbReference type="InterPro" id="IPR053905">
    <property type="entry name" value="EF-G-like_DII"/>
</dbReference>
<dbReference type="Pfam" id="PF16658">
    <property type="entry name" value="RF3_C"/>
    <property type="match status" value="1"/>
</dbReference>
<dbReference type="InterPro" id="IPR035647">
    <property type="entry name" value="EFG_III/V"/>
</dbReference>
<dbReference type="FunFam" id="3.40.50.300:FF:000542">
    <property type="entry name" value="Peptide chain release factor 3"/>
    <property type="match status" value="1"/>
</dbReference>
<reference evidence="10 11" key="1">
    <citation type="submission" date="2015-04" db="EMBL/GenBank/DDBJ databases">
        <title>Complete genome of flavobacterium.</title>
        <authorList>
            <person name="Kwon Y.M."/>
            <person name="Kim S.-J."/>
        </authorList>
    </citation>
    <scope>NUCLEOTIDE SEQUENCE [LARGE SCALE GENOMIC DNA]</scope>
    <source>
        <strain evidence="10 11">DK169</strain>
    </source>
</reference>
<organism evidence="10 11">
    <name type="scientific">Flagellimonas eckloniae</name>
    <dbReference type="NCBI Taxonomy" id="346185"/>
    <lineage>
        <taxon>Bacteria</taxon>
        <taxon>Pseudomonadati</taxon>
        <taxon>Bacteroidota</taxon>
        <taxon>Flavobacteriia</taxon>
        <taxon>Flavobacteriales</taxon>
        <taxon>Flavobacteriaceae</taxon>
        <taxon>Flagellimonas</taxon>
    </lineage>
</organism>
<feature type="binding site" evidence="8">
    <location>
        <begin position="139"/>
        <end position="142"/>
    </location>
    <ligand>
        <name>GTP</name>
        <dbReference type="ChEBI" id="CHEBI:37565"/>
    </ligand>
</feature>
<gene>
    <name evidence="8 10" type="primary">prfC</name>
    <name evidence="10" type="ORF">AAY42_06865</name>
</gene>
<dbReference type="NCBIfam" id="TIGR00231">
    <property type="entry name" value="small_GTP"/>
    <property type="match status" value="1"/>
</dbReference>
<dbReference type="FunFam" id="3.30.70.3280:FF:000001">
    <property type="entry name" value="Peptide chain release factor 3"/>
    <property type="match status" value="1"/>
</dbReference>
<dbReference type="SUPFAM" id="SSF52540">
    <property type="entry name" value="P-loop containing nucleoside triphosphate hydrolases"/>
    <property type="match status" value="1"/>
</dbReference>
<keyword evidence="5 8" id="KW-0648">Protein biosynthesis</keyword>
<dbReference type="InterPro" id="IPR038467">
    <property type="entry name" value="RF3_dom_3_sf"/>
</dbReference>
<dbReference type="PRINTS" id="PR00315">
    <property type="entry name" value="ELONGATNFCT"/>
</dbReference>
<dbReference type="GO" id="GO:0005829">
    <property type="term" value="C:cytosol"/>
    <property type="evidence" value="ECO:0007669"/>
    <property type="project" value="TreeGrafter"/>
</dbReference>
<dbReference type="InterPro" id="IPR004548">
    <property type="entry name" value="PrfC"/>
</dbReference>
<dbReference type="PATRIC" id="fig|1547436.3.peg.1421"/>
<evidence type="ECO:0000256" key="8">
    <source>
        <dbReference type="HAMAP-Rule" id="MF_00072"/>
    </source>
</evidence>
<dbReference type="GO" id="GO:0006449">
    <property type="term" value="P:regulation of translational termination"/>
    <property type="evidence" value="ECO:0007669"/>
    <property type="project" value="UniProtKB-UniRule"/>
</dbReference>
<name>A0A0Q1BY36_9FLAO</name>
<evidence type="ECO:0000259" key="9">
    <source>
        <dbReference type="PROSITE" id="PS51722"/>
    </source>
</evidence>
<feature type="binding site" evidence="8">
    <location>
        <begin position="85"/>
        <end position="89"/>
    </location>
    <ligand>
        <name>GTP</name>
        <dbReference type="ChEBI" id="CHEBI:37565"/>
    </ligand>
</feature>
<dbReference type="GO" id="GO:0005525">
    <property type="term" value="F:GTP binding"/>
    <property type="evidence" value="ECO:0007669"/>
    <property type="project" value="UniProtKB-UniRule"/>
</dbReference>
<dbReference type="InterPro" id="IPR032090">
    <property type="entry name" value="RF3_C"/>
</dbReference>
<dbReference type="STRING" id="346185.AAY42_06865"/>
<dbReference type="Pfam" id="PF00009">
    <property type="entry name" value="GTP_EFTU"/>
    <property type="match status" value="1"/>
</dbReference>
<comment type="caution">
    <text evidence="10">The sequence shown here is derived from an EMBL/GenBank/DDBJ whole genome shotgun (WGS) entry which is preliminary data.</text>
</comment>
<keyword evidence="4 8" id="KW-0547">Nucleotide-binding</keyword>
<evidence type="ECO:0000256" key="6">
    <source>
        <dbReference type="ARBA" id="ARBA00023134"/>
    </source>
</evidence>
<dbReference type="PANTHER" id="PTHR43556:SF2">
    <property type="entry name" value="PEPTIDE CHAIN RELEASE FACTOR RF3"/>
    <property type="match status" value="1"/>
</dbReference>
<dbReference type="CDD" id="cd04169">
    <property type="entry name" value="RF3"/>
    <property type="match status" value="1"/>
</dbReference>
<keyword evidence="6 8" id="KW-0342">GTP-binding</keyword>
<dbReference type="EMBL" id="LCTZ01000002">
    <property type="protein sequence ID" value="KQC29637.1"/>
    <property type="molecule type" value="Genomic_DNA"/>
</dbReference>
<dbReference type="InterPro" id="IPR031157">
    <property type="entry name" value="G_TR_CS"/>
</dbReference>
<dbReference type="SUPFAM" id="SSF54980">
    <property type="entry name" value="EF-G C-terminal domain-like"/>
    <property type="match status" value="1"/>
</dbReference>
<dbReference type="InterPro" id="IPR027417">
    <property type="entry name" value="P-loop_NTPase"/>
</dbReference>
<evidence type="ECO:0000313" key="11">
    <source>
        <dbReference type="Proteomes" id="UP000050827"/>
    </source>
</evidence>
<evidence type="ECO:0000256" key="7">
    <source>
        <dbReference type="ARBA" id="ARBA00073639"/>
    </source>
</evidence>
<accession>A0A0Q1BY36</accession>
<evidence type="ECO:0000256" key="1">
    <source>
        <dbReference type="ARBA" id="ARBA00004496"/>
    </source>
</evidence>
<evidence type="ECO:0000256" key="3">
    <source>
        <dbReference type="ARBA" id="ARBA00022490"/>
    </source>
</evidence>
<dbReference type="PANTHER" id="PTHR43556">
    <property type="entry name" value="PEPTIDE CHAIN RELEASE FACTOR RF3"/>
    <property type="match status" value="1"/>
</dbReference>
<dbReference type="GO" id="GO:0003924">
    <property type="term" value="F:GTPase activity"/>
    <property type="evidence" value="ECO:0007669"/>
    <property type="project" value="InterPro"/>
</dbReference>
<dbReference type="GO" id="GO:0016149">
    <property type="term" value="F:translation release factor activity, codon specific"/>
    <property type="evidence" value="ECO:0007669"/>
    <property type="project" value="UniProtKB-UniRule"/>
</dbReference>
<dbReference type="Gene3D" id="3.40.50.300">
    <property type="entry name" value="P-loop containing nucleotide triphosphate hydrolases"/>
    <property type="match status" value="2"/>
</dbReference>
<evidence type="ECO:0000313" key="10">
    <source>
        <dbReference type="EMBL" id="KQC29637.1"/>
    </source>
</evidence>
<evidence type="ECO:0000256" key="5">
    <source>
        <dbReference type="ARBA" id="ARBA00022917"/>
    </source>
</evidence>
<dbReference type="InterPro" id="IPR041732">
    <property type="entry name" value="RF3_GTP-bd"/>
</dbReference>
<comment type="subcellular location">
    <subcellularLocation>
        <location evidence="1 8">Cytoplasm</location>
    </subcellularLocation>
</comment>
<dbReference type="HAMAP" id="MF_00072">
    <property type="entry name" value="Rel_fac_3"/>
    <property type="match status" value="1"/>
</dbReference>
<feature type="binding site" evidence="8">
    <location>
        <begin position="17"/>
        <end position="24"/>
    </location>
    <ligand>
        <name>GTP</name>
        <dbReference type="ChEBI" id="CHEBI:37565"/>
    </ligand>
</feature>
<sequence>MDFENEIARRRTFGIISHPDAGKTTLTEKLLLFGGAIQEAGAVKNNKIKKTATSDFMEIERQRGISVATSVLAFIYNDKKINILDTPGHKDFAEDTFRTLTAVDSVIVVIDVAKGVEEQTEKLVEVCRMRNIPMIVFINKLDREGKDAFDLLDEVEQKLGLSVTPLSFPIGMGYDFKGIYNIYEKNINLFSGNSKQNIEETIAFTDIENPELDNIIGESAAQELRDNLELVNGVYPEFDKDSYLKGEQQPVFFGSALNNFGVRELLDCFVDIAPTPRPKNAEERMVDANEPDFSGFVFKIHANMDPKHRDRLAFIKIVSGTFERNKPYLHVRHDKKLKFSSPNAFFAEKKEIVDISYPGDIVGLHDTGNFKIGDTLTSGEKLNYKGIPSFSPEHFRYINNADPMKAKQLFKGIDQLMDEGVAQLFTLELNGRKVIGTVGALQYEVIQYRLEHEYGAKCTYENFPVHKACWVEAEDASNNEFKEFKRVKQKFLATDKQGQLVFLADSQFSLQMTQQKYPTVKLHFTSEFD</sequence>
<comment type="function">
    <text evidence="8">Increases the formation of ribosomal termination complexes and stimulates activities of RF-1 and RF-2. It binds guanine nucleotides and has strong preference for UGA stop codons. It may interact directly with the ribosome. The stimulation of RF-1 and RF-2 is significantly reduced by GTP and GDP, but not by GMP.</text>
</comment>
<dbReference type="NCBIfam" id="TIGR00503">
    <property type="entry name" value="prfC"/>
    <property type="match status" value="1"/>
</dbReference>
<dbReference type="PROSITE" id="PS00301">
    <property type="entry name" value="G_TR_1"/>
    <property type="match status" value="1"/>
</dbReference>
<protein>
    <recommendedName>
        <fullName evidence="7 8">Peptide chain release factor 3</fullName>
        <shortName evidence="8">RF-3</shortName>
    </recommendedName>
</protein>
<dbReference type="Proteomes" id="UP000050827">
    <property type="component" value="Unassembled WGS sequence"/>
</dbReference>
<dbReference type="InterPro" id="IPR000795">
    <property type="entry name" value="T_Tr_GTP-bd_dom"/>
</dbReference>